<organism evidence="2 3">
    <name type="scientific">Bombardia bombarda</name>
    <dbReference type="NCBI Taxonomy" id="252184"/>
    <lineage>
        <taxon>Eukaryota</taxon>
        <taxon>Fungi</taxon>
        <taxon>Dikarya</taxon>
        <taxon>Ascomycota</taxon>
        <taxon>Pezizomycotina</taxon>
        <taxon>Sordariomycetes</taxon>
        <taxon>Sordariomycetidae</taxon>
        <taxon>Sordariales</taxon>
        <taxon>Lasiosphaeriaceae</taxon>
        <taxon>Bombardia</taxon>
    </lineage>
</organism>
<dbReference type="AlphaFoldDB" id="A0AA40CFU0"/>
<feature type="transmembrane region" description="Helical" evidence="1">
    <location>
        <begin position="57"/>
        <end position="76"/>
    </location>
</feature>
<reference evidence="2" key="1">
    <citation type="submission" date="2023-06" db="EMBL/GenBank/DDBJ databases">
        <title>Genome-scale phylogeny and comparative genomics of the fungal order Sordariales.</title>
        <authorList>
            <consortium name="Lawrence Berkeley National Laboratory"/>
            <person name="Hensen N."/>
            <person name="Bonometti L."/>
            <person name="Westerberg I."/>
            <person name="Brannstrom I.O."/>
            <person name="Guillou S."/>
            <person name="Cros-Aarteil S."/>
            <person name="Calhoun S."/>
            <person name="Haridas S."/>
            <person name="Kuo A."/>
            <person name="Mondo S."/>
            <person name="Pangilinan J."/>
            <person name="Riley R."/>
            <person name="LaButti K."/>
            <person name="Andreopoulos B."/>
            <person name="Lipzen A."/>
            <person name="Chen C."/>
            <person name="Yanf M."/>
            <person name="Daum C."/>
            <person name="Ng V."/>
            <person name="Clum A."/>
            <person name="Steindorff A."/>
            <person name="Ohm R."/>
            <person name="Martin F."/>
            <person name="Silar P."/>
            <person name="Natvig D."/>
            <person name="Lalanne C."/>
            <person name="Gautier V."/>
            <person name="Ament-velasquez S.L."/>
            <person name="Kruys A."/>
            <person name="Hutchinson M.I."/>
            <person name="Powell A.J."/>
            <person name="Barry K."/>
            <person name="Miller A.N."/>
            <person name="Grigoriev I.V."/>
            <person name="Debuchy R."/>
            <person name="Gladieux P."/>
            <person name="Thoren M.H."/>
            <person name="Johannesson H."/>
        </authorList>
    </citation>
    <scope>NUCLEOTIDE SEQUENCE</scope>
    <source>
        <strain evidence="2">SMH3391-2</strain>
    </source>
</reference>
<protein>
    <submittedName>
        <fullName evidence="2">Uncharacterized protein</fullName>
    </submittedName>
</protein>
<feature type="transmembrane region" description="Helical" evidence="1">
    <location>
        <begin position="156"/>
        <end position="175"/>
    </location>
</feature>
<dbReference type="Proteomes" id="UP001174934">
    <property type="component" value="Unassembled WGS sequence"/>
</dbReference>
<evidence type="ECO:0000313" key="2">
    <source>
        <dbReference type="EMBL" id="KAK0635779.1"/>
    </source>
</evidence>
<proteinExistence type="predicted"/>
<dbReference type="EMBL" id="JAULSR010000001">
    <property type="protein sequence ID" value="KAK0635779.1"/>
    <property type="molecule type" value="Genomic_DNA"/>
</dbReference>
<keyword evidence="1" id="KW-0812">Transmembrane</keyword>
<name>A0AA40CFU0_9PEZI</name>
<keyword evidence="1" id="KW-1133">Transmembrane helix</keyword>
<accession>A0AA40CFU0</accession>
<feature type="transmembrane region" description="Helical" evidence="1">
    <location>
        <begin position="195"/>
        <end position="218"/>
    </location>
</feature>
<feature type="transmembrane region" description="Helical" evidence="1">
    <location>
        <begin position="19"/>
        <end position="36"/>
    </location>
</feature>
<keyword evidence="1" id="KW-0472">Membrane</keyword>
<gene>
    <name evidence="2" type="ORF">B0T17DRAFT_57256</name>
</gene>
<sequence length="347" mass="38999">MAAITPIPTDATTTIKFDLAIVALIALLTASTRSSARTYFARTMPEWSKLKPEIQSRLAVECGVIPSRLLLFYLTLPLMLHGFDPIAAWTPDDTARSLLSCAILTGSYIVDLTVTRSDKGSTLHHCMGPALLVWIRASFSSFTPHDALLCRLLMQFVFFGATISGATTTTLVFLYQFRKTWFADSKTSSKGYLSFILLLPVLGMSTVVSTFYCTGYIHFWFPELTAHFSGCMYLLPLTWVLVECGMQWRWLLWFYTFEEWYRGNTTVEEGKERIDAVAAGAWWLPRWRFVAIKVLAAVWLGTVAAVVWRTGDLHRLARGAVEMWTGKDGGRDKFEIVNGSSVSHVEL</sequence>
<feature type="transmembrane region" description="Helical" evidence="1">
    <location>
        <begin position="290"/>
        <end position="308"/>
    </location>
</feature>
<evidence type="ECO:0000313" key="3">
    <source>
        <dbReference type="Proteomes" id="UP001174934"/>
    </source>
</evidence>
<comment type="caution">
    <text evidence="2">The sequence shown here is derived from an EMBL/GenBank/DDBJ whole genome shotgun (WGS) entry which is preliminary data.</text>
</comment>
<keyword evidence="3" id="KW-1185">Reference proteome</keyword>
<evidence type="ECO:0000256" key="1">
    <source>
        <dbReference type="SAM" id="Phobius"/>
    </source>
</evidence>